<evidence type="ECO:0000313" key="4">
    <source>
        <dbReference type="EMBL" id="CAE7335367.1"/>
    </source>
</evidence>
<dbReference type="PANTHER" id="PTHR24189:SF50">
    <property type="entry name" value="ANKYRIN REPEAT AND SOCS BOX PROTEIN 2"/>
    <property type="match status" value="1"/>
</dbReference>
<dbReference type="PANTHER" id="PTHR24189">
    <property type="entry name" value="MYOTROPHIN"/>
    <property type="match status" value="1"/>
</dbReference>
<feature type="repeat" description="ANK" evidence="3">
    <location>
        <begin position="595"/>
        <end position="627"/>
    </location>
</feature>
<organism evidence="4 5">
    <name type="scientific">Symbiodinium pilosum</name>
    <name type="common">Dinoflagellate</name>
    <dbReference type="NCBI Taxonomy" id="2952"/>
    <lineage>
        <taxon>Eukaryota</taxon>
        <taxon>Sar</taxon>
        <taxon>Alveolata</taxon>
        <taxon>Dinophyceae</taxon>
        <taxon>Suessiales</taxon>
        <taxon>Symbiodiniaceae</taxon>
        <taxon>Symbiodinium</taxon>
    </lineage>
</organism>
<keyword evidence="5" id="KW-1185">Reference proteome</keyword>
<dbReference type="PROSITE" id="PS50297">
    <property type="entry name" value="ANK_REP_REGION"/>
    <property type="match status" value="1"/>
</dbReference>
<protein>
    <submittedName>
        <fullName evidence="4">Ank2 protein</fullName>
    </submittedName>
</protein>
<dbReference type="EMBL" id="CAJNIZ010012558">
    <property type="protein sequence ID" value="CAE7335367.1"/>
    <property type="molecule type" value="Genomic_DNA"/>
</dbReference>
<dbReference type="AlphaFoldDB" id="A0A812P090"/>
<sequence length="652" mass="70275">MAPSKRPAASSIGAAAKKAKGPAVGKICKEIASALKSSSYPPSVIALKVFEPARGTLQQFCPLHGVALGKGKGDQLGTNRPVAVRAMGNALLGNQCYPSVGVANPQPVHERQFPMYVVKARMPIVKRMFIIFVSHQWLGASHPDPRGQQLAVLRSSLRGIIDGSLHIEGDLISLIKGRPRLQLPPTTRKDVQDGFIFLDWFAIPQITARHEGVNEDVMRSHAALAVQSIPAYVEVSNLFVALVPDVQHTTRGTRCNYSSWLSRGWCRAELFCHLLSNKPDTSVIVIHSAVEAEFMFPLDWQHNTISAGEFTVESDRAVVVKLGEVAVDNKIRHLSVEGPVSLYRFYVAYRAKLLGRPSLPWDLVGFLENFCFPSFQDALLDSSVNGALCAVLAGDTHMLARLIRRKADVNYRVSGLSDLGFYDSQTLLLVAAKSHQQADVLKTLLELRADVNARDRSGLNCAFYVRSAQQVKVLVEAKADLHSTCLPLGLAPLTGAASSADTDTVAAMLEAHCDPNPEPFGVGYGPLHGVAGFSRHNYRHSGNTARLLLTSRADINMRACPTGKYRLLALAARAHAGLIGFGSGSVAAKRVTCLPGITPLGAAAMVGDGELVELFLDFGAQLLANDRGDLPEDLAASNGQDHLLPLLTAFSV</sequence>
<dbReference type="InterPro" id="IPR036770">
    <property type="entry name" value="Ankyrin_rpt-contain_sf"/>
</dbReference>
<keyword evidence="2 3" id="KW-0040">ANK repeat</keyword>
<evidence type="ECO:0000313" key="5">
    <source>
        <dbReference type="Proteomes" id="UP000649617"/>
    </source>
</evidence>
<dbReference type="PROSITE" id="PS50088">
    <property type="entry name" value="ANK_REPEAT"/>
    <property type="match status" value="2"/>
</dbReference>
<dbReference type="SUPFAM" id="SSF48403">
    <property type="entry name" value="Ankyrin repeat"/>
    <property type="match status" value="1"/>
</dbReference>
<evidence type="ECO:0000256" key="1">
    <source>
        <dbReference type="ARBA" id="ARBA00022737"/>
    </source>
</evidence>
<feature type="repeat" description="ANK" evidence="3">
    <location>
        <begin position="423"/>
        <end position="456"/>
    </location>
</feature>
<dbReference type="Gene3D" id="1.25.40.20">
    <property type="entry name" value="Ankyrin repeat-containing domain"/>
    <property type="match status" value="2"/>
</dbReference>
<dbReference type="OrthoDB" id="416842at2759"/>
<dbReference type="InterPro" id="IPR050745">
    <property type="entry name" value="Multifunctional_regulatory"/>
</dbReference>
<dbReference type="Proteomes" id="UP000649617">
    <property type="component" value="Unassembled WGS sequence"/>
</dbReference>
<keyword evidence="1" id="KW-0677">Repeat</keyword>
<accession>A0A812P090</accession>
<dbReference type="InterPro" id="IPR002110">
    <property type="entry name" value="Ankyrin_rpt"/>
</dbReference>
<dbReference type="Pfam" id="PF00023">
    <property type="entry name" value="Ank"/>
    <property type="match status" value="1"/>
</dbReference>
<evidence type="ECO:0000256" key="2">
    <source>
        <dbReference type="ARBA" id="ARBA00023043"/>
    </source>
</evidence>
<gene>
    <name evidence="4" type="primary">Ank2</name>
    <name evidence="4" type="ORF">SPIL2461_LOCUS7842</name>
</gene>
<dbReference type="SMART" id="SM00248">
    <property type="entry name" value="ANK"/>
    <property type="match status" value="6"/>
</dbReference>
<evidence type="ECO:0000256" key="3">
    <source>
        <dbReference type="PROSITE-ProRule" id="PRU00023"/>
    </source>
</evidence>
<name>A0A812P090_SYMPI</name>
<proteinExistence type="predicted"/>
<comment type="caution">
    <text evidence="4">The sequence shown here is derived from an EMBL/GenBank/DDBJ whole genome shotgun (WGS) entry which is preliminary data.</text>
</comment>
<reference evidence="4" key="1">
    <citation type="submission" date="2021-02" db="EMBL/GenBank/DDBJ databases">
        <authorList>
            <person name="Dougan E. K."/>
            <person name="Rhodes N."/>
            <person name="Thang M."/>
            <person name="Chan C."/>
        </authorList>
    </citation>
    <scope>NUCLEOTIDE SEQUENCE</scope>
</reference>